<sequence>MTPKRKSDAENTGTQSKKTKISTPSQEEQKRELKMNEQPITTLRDETWMLFLGQRCALHANVTIEGTQPTLIPSLDGRYRPITSNVGWLGVYANFSDAKAAFTVKEEMLASSLLLGADTNLEMLNQAIKFLLDKGLLWKEDENGQREQPTGPAGASLAHPQSVVMHTKVGGKEAWIMLIGEHYAFRAKGEQGEDTLEATEVRSPELLEGPSYPLGTSVHFKDDAAMQDAFRKICAIRPRSKLDFIKKALEVLLEEGALFDLEAKQHTSVDEMYSDFEKSVGRKSSRKPNTRG</sequence>
<proteinExistence type="predicted"/>
<organism evidence="2 3">
    <name type="scientific">Lentinula lateritia</name>
    <dbReference type="NCBI Taxonomy" id="40482"/>
    <lineage>
        <taxon>Eukaryota</taxon>
        <taxon>Fungi</taxon>
        <taxon>Dikarya</taxon>
        <taxon>Basidiomycota</taxon>
        <taxon>Agaricomycotina</taxon>
        <taxon>Agaricomycetes</taxon>
        <taxon>Agaricomycetidae</taxon>
        <taxon>Agaricales</taxon>
        <taxon>Marasmiineae</taxon>
        <taxon>Omphalotaceae</taxon>
        <taxon>Lentinula</taxon>
    </lineage>
</organism>
<reference evidence="2" key="1">
    <citation type="submission" date="2022-08" db="EMBL/GenBank/DDBJ databases">
        <authorList>
            <consortium name="DOE Joint Genome Institute"/>
            <person name="Min B."/>
            <person name="Riley R."/>
            <person name="Sierra-Patev S."/>
            <person name="Naranjo-Ortiz M."/>
            <person name="Looney B."/>
            <person name="Konkel Z."/>
            <person name="Slot J.C."/>
            <person name="Sakamoto Y."/>
            <person name="Steenwyk J.L."/>
            <person name="Rokas A."/>
            <person name="Carro J."/>
            <person name="Camarero S."/>
            <person name="Ferreira P."/>
            <person name="Molpeceres G."/>
            <person name="Ruiz-Duenas F.J."/>
            <person name="Serrano A."/>
            <person name="Henrissat B."/>
            <person name="Drula E."/>
            <person name="Hughes K.W."/>
            <person name="Mata J.L."/>
            <person name="Ishikawa N.K."/>
            <person name="Vargas-Isla R."/>
            <person name="Ushijima S."/>
            <person name="Smith C.A."/>
            <person name="Ahrendt S."/>
            <person name="Andreopoulos W."/>
            <person name="He G."/>
            <person name="Labutti K."/>
            <person name="Lipzen A."/>
            <person name="Ng V."/>
            <person name="Sandor L."/>
            <person name="Barry K."/>
            <person name="Martinez A.T."/>
            <person name="Xiao Y."/>
            <person name="Gibbons J.G."/>
            <person name="Terashima K."/>
            <person name="Hibbett D.S."/>
            <person name="Grigoriev I.V."/>
        </authorList>
    </citation>
    <scope>NUCLEOTIDE SEQUENCE</scope>
    <source>
        <strain evidence="2">Sp2 HRB7682 ss15</strain>
    </source>
</reference>
<evidence type="ECO:0000313" key="2">
    <source>
        <dbReference type="EMBL" id="KAJ4483017.1"/>
    </source>
</evidence>
<accession>A0A9W9AJD4</accession>
<dbReference type="AlphaFoldDB" id="A0A9W9AJD4"/>
<evidence type="ECO:0000256" key="1">
    <source>
        <dbReference type="SAM" id="MobiDB-lite"/>
    </source>
</evidence>
<dbReference type="EMBL" id="JANVFS010000013">
    <property type="protein sequence ID" value="KAJ4483017.1"/>
    <property type="molecule type" value="Genomic_DNA"/>
</dbReference>
<evidence type="ECO:0000313" key="3">
    <source>
        <dbReference type="Proteomes" id="UP001150238"/>
    </source>
</evidence>
<reference evidence="2" key="2">
    <citation type="journal article" date="2023" name="Proc. Natl. Acad. Sci. U.S.A.">
        <title>A global phylogenomic analysis of the shiitake genus Lentinula.</title>
        <authorList>
            <person name="Sierra-Patev S."/>
            <person name="Min B."/>
            <person name="Naranjo-Ortiz M."/>
            <person name="Looney B."/>
            <person name="Konkel Z."/>
            <person name="Slot J.C."/>
            <person name="Sakamoto Y."/>
            <person name="Steenwyk J.L."/>
            <person name="Rokas A."/>
            <person name="Carro J."/>
            <person name="Camarero S."/>
            <person name="Ferreira P."/>
            <person name="Molpeceres G."/>
            <person name="Ruiz-Duenas F.J."/>
            <person name="Serrano A."/>
            <person name="Henrissat B."/>
            <person name="Drula E."/>
            <person name="Hughes K.W."/>
            <person name="Mata J.L."/>
            <person name="Ishikawa N.K."/>
            <person name="Vargas-Isla R."/>
            <person name="Ushijima S."/>
            <person name="Smith C.A."/>
            <person name="Donoghue J."/>
            <person name="Ahrendt S."/>
            <person name="Andreopoulos W."/>
            <person name="He G."/>
            <person name="LaButti K."/>
            <person name="Lipzen A."/>
            <person name="Ng V."/>
            <person name="Riley R."/>
            <person name="Sandor L."/>
            <person name="Barry K."/>
            <person name="Martinez A.T."/>
            <person name="Xiao Y."/>
            <person name="Gibbons J.G."/>
            <person name="Terashima K."/>
            <person name="Grigoriev I.V."/>
            <person name="Hibbett D."/>
        </authorList>
    </citation>
    <scope>NUCLEOTIDE SEQUENCE</scope>
    <source>
        <strain evidence="2">Sp2 HRB7682 ss15</strain>
    </source>
</reference>
<comment type="caution">
    <text evidence="2">The sequence shown here is derived from an EMBL/GenBank/DDBJ whole genome shotgun (WGS) entry which is preliminary data.</text>
</comment>
<feature type="region of interest" description="Disordered" evidence="1">
    <location>
        <begin position="1"/>
        <end position="34"/>
    </location>
</feature>
<dbReference type="Proteomes" id="UP001150238">
    <property type="component" value="Unassembled WGS sequence"/>
</dbReference>
<name>A0A9W9AJD4_9AGAR</name>
<gene>
    <name evidence="2" type="ORF">C8J55DRAFT_605396</name>
</gene>
<protein>
    <submittedName>
        <fullName evidence="2">Uncharacterized protein</fullName>
    </submittedName>
</protein>
<feature type="compositionally biased region" description="Polar residues" evidence="1">
    <location>
        <begin position="10"/>
        <end position="26"/>
    </location>
</feature>